<dbReference type="Proteomes" id="UP000228945">
    <property type="component" value="Chromosome"/>
</dbReference>
<dbReference type="OrthoDB" id="9802426at2"/>
<dbReference type="GO" id="GO:0000156">
    <property type="term" value="F:phosphorelay response regulator activity"/>
    <property type="evidence" value="ECO:0007669"/>
    <property type="project" value="TreeGrafter"/>
</dbReference>
<dbReference type="PROSITE" id="PS50110">
    <property type="entry name" value="RESPONSE_REGULATORY"/>
    <property type="match status" value="1"/>
</dbReference>
<dbReference type="Gene3D" id="3.40.50.2300">
    <property type="match status" value="1"/>
</dbReference>
<evidence type="ECO:0000313" key="9">
    <source>
        <dbReference type="Proteomes" id="UP000228945"/>
    </source>
</evidence>
<dbReference type="PANTHER" id="PTHR48111">
    <property type="entry name" value="REGULATOR OF RPOS"/>
    <property type="match status" value="1"/>
</dbReference>
<evidence type="ECO:0000259" key="6">
    <source>
        <dbReference type="PROSITE" id="PS50110"/>
    </source>
</evidence>
<dbReference type="PROSITE" id="PS51755">
    <property type="entry name" value="OMPR_PHOB"/>
    <property type="match status" value="1"/>
</dbReference>
<evidence type="ECO:0000313" key="8">
    <source>
        <dbReference type="EMBL" id="ATQ44607.1"/>
    </source>
</evidence>
<dbReference type="InterPro" id="IPR001789">
    <property type="entry name" value="Sig_transdc_resp-reg_receiver"/>
</dbReference>
<dbReference type="InterPro" id="IPR016032">
    <property type="entry name" value="Sig_transdc_resp-reg_C-effctor"/>
</dbReference>
<dbReference type="GO" id="GO:0000976">
    <property type="term" value="F:transcription cis-regulatory region binding"/>
    <property type="evidence" value="ECO:0007669"/>
    <property type="project" value="TreeGrafter"/>
</dbReference>
<dbReference type="Gene3D" id="1.10.10.10">
    <property type="entry name" value="Winged helix-like DNA-binding domain superfamily/Winged helix DNA-binding domain"/>
    <property type="match status" value="1"/>
</dbReference>
<protein>
    <recommendedName>
        <fullName evidence="10">DNA-binding response regulator</fullName>
    </recommendedName>
</protein>
<evidence type="ECO:0000256" key="2">
    <source>
        <dbReference type="ARBA" id="ARBA00023012"/>
    </source>
</evidence>
<feature type="DNA-binding region" description="OmpR/PhoB-type" evidence="5">
    <location>
        <begin position="124"/>
        <end position="223"/>
    </location>
</feature>
<dbReference type="Pfam" id="PF00486">
    <property type="entry name" value="Trans_reg_C"/>
    <property type="match status" value="1"/>
</dbReference>
<reference evidence="8 9" key="1">
    <citation type="submission" date="2017-10" db="EMBL/GenBank/DDBJ databases">
        <title>Genome sequence of Caulobacter mirabilis FWC38.</title>
        <authorList>
            <person name="Fiebig A."/>
            <person name="Crosson S."/>
        </authorList>
    </citation>
    <scope>NUCLEOTIDE SEQUENCE [LARGE SCALE GENOMIC DNA]</scope>
    <source>
        <strain evidence="8 9">FWC 38</strain>
    </source>
</reference>
<sequence>MKIAIIDDDRRQAREIEDALSCDEHRCHLFYDWDDFTSLPVQGRYDALILSRRGRDRDDREIMSWLRSANPMPVLVLADQSTEDEVVAWLNAGAADLIVPPTTPRAISARVKALTRRYAGGGPSQELKFGDYAFHPGGRAVVINGELVPLTEKEFMLSLMLFRNSNNPISRETIYERIWKYKSTASSRTVDTHVARIRKKLKLFPGGGFPLISIYGKGYMIVQSFSEGSLPWATSG</sequence>
<dbReference type="RefSeq" id="WP_099623855.1">
    <property type="nucleotide sequence ID" value="NZ_CP024201.1"/>
</dbReference>
<proteinExistence type="predicted"/>
<evidence type="ECO:0008006" key="10">
    <source>
        <dbReference type="Google" id="ProtNLM"/>
    </source>
</evidence>
<dbReference type="PANTHER" id="PTHR48111:SF40">
    <property type="entry name" value="PHOSPHATE REGULON TRANSCRIPTIONAL REGULATORY PROTEIN PHOB"/>
    <property type="match status" value="1"/>
</dbReference>
<dbReference type="InterPro" id="IPR001867">
    <property type="entry name" value="OmpR/PhoB-type_DNA-bd"/>
</dbReference>
<dbReference type="SUPFAM" id="SSF52172">
    <property type="entry name" value="CheY-like"/>
    <property type="match status" value="1"/>
</dbReference>
<keyword evidence="3 5" id="KW-0238">DNA-binding</keyword>
<dbReference type="EMBL" id="CP024201">
    <property type="protein sequence ID" value="ATQ44607.1"/>
    <property type="molecule type" value="Genomic_DNA"/>
</dbReference>
<dbReference type="InterPro" id="IPR011006">
    <property type="entry name" value="CheY-like_superfamily"/>
</dbReference>
<dbReference type="SMART" id="SM00862">
    <property type="entry name" value="Trans_reg_C"/>
    <property type="match status" value="1"/>
</dbReference>
<evidence type="ECO:0000256" key="4">
    <source>
        <dbReference type="PROSITE-ProRule" id="PRU00169"/>
    </source>
</evidence>
<name>A0A2D2B2Z0_9CAUL</name>
<dbReference type="GO" id="GO:0005829">
    <property type="term" value="C:cytosol"/>
    <property type="evidence" value="ECO:0007669"/>
    <property type="project" value="TreeGrafter"/>
</dbReference>
<keyword evidence="1" id="KW-0597">Phosphoprotein</keyword>
<dbReference type="InterPro" id="IPR039420">
    <property type="entry name" value="WalR-like"/>
</dbReference>
<organism evidence="8 9">
    <name type="scientific">Caulobacter mirabilis</name>
    <dbReference type="NCBI Taxonomy" id="69666"/>
    <lineage>
        <taxon>Bacteria</taxon>
        <taxon>Pseudomonadati</taxon>
        <taxon>Pseudomonadota</taxon>
        <taxon>Alphaproteobacteria</taxon>
        <taxon>Caulobacterales</taxon>
        <taxon>Caulobacteraceae</taxon>
        <taxon>Caulobacter</taxon>
    </lineage>
</organism>
<accession>A0A2D2B2Z0</accession>
<dbReference type="SMART" id="SM00448">
    <property type="entry name" value="REC"/>
    <property type="match status" value="1"/>
</dbReference>
<evidence type="ECO:0000256" key="1">
    <source>
        <dbReference type="ARBA" id="ARBA00022553"/>
    </source>
</evidence>
<dbReference type="SUPFAM" id="SSF46894">
    <property type="entry name" value="C-terminal effector domain of the bipartite response regulators"/>
    <property type="match status" value="1"/>
</dbReference>
<feature type="domain" description="OmpR/PhoB-type" evidence="7">
    <location>
        <begin position="124"/>
        <end position="223"/>
    </location>
</feature>
<evidence type="ECO:0000256" key="5">
    <source>
        <dbReference type="PROSITE-ProRule" id="PRU01091"/>
    </source>
</evidence>
<keyword evidence="2" id="KW-0902">Two-component regulatory system</keyword>
<gene>
    <name evidence="8" type="ORF">CSW64_20530</name>
</gene>
<dbReference type="AlphaFoldDB" id="A0A2D2B2Z0"/>
<dbReference type="GO" id="GO:0032993">
    <property type="term" value="C:protein-DNA complex"/>
    <property type="evidence" value="ECO:0007669"/>
    <property type="project" value="TreeGrafter"/>
</dbReference>
<dbReference type="KEGG" id="cmb:CSW64_20530"/>
<evidence type="ECO:0000259" key="7">
    <source>
        <dbReference type="PROSITE" id="PS51755"/>
    </source>
</evidence>
<comment type="caution">
    <text evidence="4">Lacks conserved residue(s) required for the propagation of feature annotation.</text>
</comment>
<keyword evidence="9" id="KW-1185">Reference proteome</keyword>
<dbReference type="CDD" id="cd00383">
    <property type="entry name" value="trans_reg_C"/>
    <property type="match status" value="1"/>
</dbReference>
<dbReference type="GO" id="GO:0006355">
    <property type="term" value="P:regulation of DNA-templated transcription"/>
    <property type="evidence" value="ECO:0007669"/>
    <property type="project" value="InterPro"/>
</dbReference>
<dbReference type="InterPro" id="IPR036388">
    <property type="entry name" value="WH-like_DNA-bd_sf"/>
</dbReference>
<feature type="domain" description="Response regulatory" evidence="6">
    <location>
        <begin position="2"/>
        <end position="115"/>
    </location>
</feature>
<evidence type="ECO:0000256" key="3">
    <source>
        <dbReference type="ARBA" id="ARBA00023125"/>
    </source>
</evidence>